<dbReference type="STRING" id="47427.A0A2H3DKM9"/>
<dbReference type="AlphaFoldDB" id="A0A2H3DKM9"/>
<reference evidence="2" key="1">
    <citation type="journal article" date="2017" name="Nat. Ecol. Evol.">
        <title>Genome expansion and lineage-specific genetic innovations in the forest pathogenic fungi Armillaria.</title>
        <authorList>
            <person name="Sipos G."/>
            <person name="Prasanna A.N."/>
            <person name="Walter M.C."/>
            <person name="O'Connor E."/>
            <person name="Balint B."/>
            <person name="Krizsan K."/>
            <person name="Kiss B."/>
            <person name="Hess J."/>
            <person name="Varga T."/>
            <person name="Slot J."/>
            <person name="Riley R."/>
            <person name="Boka B."/>
            <person name="Rigling D."/>
            <person name="Barry K."/>
            <person name="Lee J."/>
            <person name="Mihaltcheva S."/>
            <person name="LaButti K."/>
            <person name="Lipzen A."/>
            <person name="Waldron R."/>
            <person name="Moloney N.M."/>
            <person name="Sperisen C."/>
            <person name="Kredics L."/>
            <person name="Vagvoelgyi C."/>
            <person name="Patrignani A."/>
            <person name="Fitzpatrick D."/>
            <person name="Nagy I."/>
            <person name="Doyle S."/>
            <person name="Anderson J.B."/>
            <person name="Grigoriev I.V."/>
            <person name="Gueldener U."/>
            <person name="Muensterkoetter M."/>
            <person name="Nagy L.G."/>
        </authorList>
    </citation>
    <scope>NUCLEOTIDE SEQUENCE [LARGE SCALE GENOMIC DNA]</scope>
    <source>
        <strain evidence="2">Ar21-2</strain>
    </source>
</reference>
<sequence length="363" mass="41603">MLILPNDIIPNVLDLAAIIQHLPTAYEQEYHAVNITIHLDDETVAWTFHFSKLQLCVFINNHHEGISLVKSLVNSIMTNQLLPVHDQTAFLQSRPFSFVQGFYSTHVQLWELGHLLGEEWVKEDILNLASELLYFRLALPCRDPSFLFLPTSFLADAQWCYSQTPHFFSPELLVFRHRLALTEVKLYGFIVWDNDHFAGYFCSHPRLLEHGDMLHHSLASDVEDVLNWIIDGVEPHVNIVMQSVALQGIGGSHGSCGISAYNFVETHVQPGVPQWDPLFSHNFRDTLLQDLLVYHNISQNQNFSFFDCVQPCDDECKDLALGYSFGLTGYNEYNIYRPLETHPIFEFLDQNLPGLHPTQLPTV</sequence>
<gene>
    <name evidence="1" type="ORF">ARMGADRAFT_1084371</name>
</gene>
<protein>
    <submittedName>
        <fullName evidence="1">Uncharacterized protein</fullName>
    </submittedName>
</protein>
<name>A0A2H3DKM9_ARMGA</name>
<dbReference type="EMBL" id="KZ293671">
    <property type="protein sequence ID" value="PBK88813.1"/>
    <property type="molecule type" value="Genomic_DNA"/>
</dbReference>
<keyword evidence="2" id="KW-1185">Reference proteome</keyword>
<organism evidence="1 2">
    <name type="scientific">Armillaria gallica</name>
    <name type="common">Bulbous honey fungus</name>
    <name type="synonym">Armillaria bulbosa</name>
    <dbReference type="NCBI Taxonomy" id="47427"/>
    <lineage>
        <taxon>Eukaryota</taxon>
        <taxon>Fungi</taxon>
        <taxon>Dikarya</taxon>
        <taxon>Basidiomycota</taxon>
        <taxon>Agaricomycotina</taxon>
        <taxon>Agaricomycetes</taxon>
        <taxon>Agaricomycetidae</taxon>
        <taxon>Agaricales</taxon>
        <taxon>Marasmiineae</taxon>
        <taxon>Physalacriaceae</taxon>
        <taxon>Armillaria</taxon>
    </lineage>
</organism>
<proteinExistence type="predicted"/>
<dbReference type="InParanoid" id="A0A2H3DKM9"/>
<evidence type="ECO:0000313" key="2">
    <source>
        <dbReference type="Proteomes" id="UP000217790"/>
    </source>
</evidence>
<evidence type="ECO:0000313" key="1">
    <source>
        <dbReference type="EMBL" id="PBK88813.1"/>
    </source>
</evidence>
<dbReference type="OMA" id="CGISAYN"/>
<dbReference type="OrthoDB" id="3032185at2759"/>
<dbReference type="Proteomes" id="UP000217790">
    <property type="component" value="Unassembled WGS sequence"/>
</dbReference>
<accession>A0A2H3DKM9</accession>